<name>A0A7W3U1C1_9GAMM</name>
<comment type="caution">
    <text evidence="1">The sequence shown here is derived from an EMBL/GenBank/DDBJ whole genome shotgun (WGS) entry which is preliminary data.</text>
</comment>
<proteinExistence type="predicted"/>
<keyword evidence="2" id="KW-1185">Reference proteome</keyword>
<dbReference type="InterPro" id="IPR052894">
    <property type="entry name" value="AsmA-related"/>
</dbReference>
<dbReference type="AlphaFoldDB" id="A0A7W3U1C1"/>
<sequence length="971" mass="104819">MSQGLAMGLLRKPLVWSPLLVLLAVGLYALGGFWLAPKVIRSQATSYVDQALGKTLALGEIKVNPFLLTIELRDLAIGDDPSAPMVAAGHVAADLQLASLWQRRWNLRDVRIEAPFVQAIVREDGSLNLAELLPPGEHELKVPAAWLQSLVVSGGRIEVADHSRSLEPTTSLTPIDFVLKDFHTSPEGGGFRLSTASEAGETLRLDGRLSLRPLQAEGGIEVEALQATSVYAFLSDYLPMTLTGGQARLAGHWRFGATRGEGIRLEADIPELGVDALGIRARDVESDWVTVPAATLYGTRLAFPERTITVARVEARGLQGTFWREPDGHLNVVRLFEHPPTPSSSKRAAMIADPGRHHWSIDVGRIEVSEGTIDFEDRMVTPHATFRLASTSLAATPVSLDLSQPISIDVTATLNGAAPLSARGDVVLHAFRTDLEVDVGTIPLDDVRGYIPQVHTVGIGSGSASARGTVALRPGGSGEPRLRFSGDATVQGLELVEAANRRPFLSWRQLEVEGVDFTYAPDSLSVRNARVQAPFARVAIAPDRSINLVRLLGGENAGQQLRAGMASMMPVRIDALRLDGGTLDFSDRSIDPEFHAEVGALRGTVTGLETRRGRRARIDLQGQVVNRYSPVRIRGETRIGAWDRHTDVAMAFSNIELPIFNPYSGRWAGYSIAKGKLSTELHYRIEDRQLQADHHVVVDQLEWGEATGSKDKVSLPVRLGTSLLKDADGVIEIDLPVGGSIDDPEFRLGPLVWDAIVNVITKVATAPFRFLGSLFDGAEEARHIDFAPGSAALPAGSGEALAALAQGLGERPGLHLDIPTGPGDALDAQAMQLAAFHAAMAAAGQAPGEAAERYAAMDSKERLDVLETLYRERNGEKPSPPEVDRAALDGLSWSERREARRVADVAWLEGQLLPRYAVDDAALAALGRDRAMAIQDALLAPGTLEPSRLFFAVDQRGVPQDGQVRLELQLR</sequence>
<dbReference type="RefSeq" id="WP_182667870.1">
    <property type="nucleotide sequence ID" value="NZ_JACHTE010000001.1"/>
</dbReference>
<organism evidence="1 2">
    <name type="scientific">Marilutibacter penaei</name>
    <dbReference type="NCBI Taxonomy" id="2759900"/>
    <lineage>
        <taxon>Bacteria</taxon>
        <taxon>Pseudomonadati</taxon>
        <taxon>Pseudomonadota</taxon>
        <taxon>Gammaproteobacteria</taxon>
        <taxon>Lysobacterales</taxon>
        <taxon>Lysobacteraceae</taxon>
        <taxon>Marilutibacter</taxon>
    </lineage>
</organism>
<dbReference type="GO" id="GO:0090313">
    <property type="term" value="P:regulation of protein targeting to membrane"/>
    <property type="evidence" value="ECO:0007669"/>
    <property type="project" value="TreeGrafter"/>
</dbReference>
<gene>
    <name evidence="1" type="ORF">H4F99_01125</name>
</gene>
<evidence type="ECO:0000313" key="2">
    <source>
        <dbReference type="Proteomes" id="UP000552587"/>
    </source>
</evidence>
<evidence type="ECO:0000313" key="1">
    <source>
        <dbReference type="EMBL" id="MBB1087084.1"/>
    </source>
</evidence>
<dbReference type="Pfam" id="PF05359">
    <property type="entry name" value="DUF748"/>
    <property type="match status" value="2"/>
</dbReference>
<protein>
    <submittedName>
        <fullName evidence="1">DUF748 domain-containing protein</fullName>
    </submittedName>
</protein>
<reference evidence="1 2" key="1">
    <citation type="submission" date="2020-07" db="EMBL/GenBank/DDBJ databases">
        <authorList>
            <person name="Xu S."/>
            <person name="Li A."/>
        </authorList>
    </citation>
    <scope>NUCLEOTIDE SEQUENCE [LARGE SCALE GENOMIC DNA]</scope>
    <source>
        <strain evidence="1 2">SG-8</strain>
    </source>
</reference>
<dbReference type="Proteomes" id="UP000552587">
    <property type="component" value="Unassembled WGS sequence"/>
</dbReference>
<dbReference type="PANTHER" id="PTHR30441">
    <property type="entry name" value="DUF748 DOMAIN-CONTAINING PROTEIN"/>
    <property type="match status" value="1"/>
</dbReference>
<dbReference type="GO" id="GO:0005886">
    <property type="term" value="C:plasma membrane"/>
    <property type="evidence" value="ECO:0007669"/>
    <property type="project" value="TreeGrafter"/>
</dbReference>
<accession>A0A7W3U1C1</accession>
<dbReference type="EMBL" id="JACHTE010000001">
    <property type="protein sequence ID" value="MBB1087084.1"/>
    <property type="molecule type" value="Genomic_DNA"/>
</dbReference>
<dbReference type="InterPro" id="IPR008023">
    <property type="entry name" value="DUF748"/>
</dbReference>
<dbReference type="PANTHER" id="PTHR30441:SF8">
    <property type="entry name" value="DUF748 DOMAIN-CONTAINING PROTEIN"/>
    <property type="match status" value="1"/>
</dbReference>